<dbReference type="GO" id="GO:0005737">
    <property type="term" value="C:cytoplasm"/>
    <property type="evidence" value="ECO:0007669"/>
    <property type="project" value="UniProtKB-SubCell"/>
</dbReference>
<keyword evidence="8" id="KW-0539">Nucleus</keyword>
<keyword evidence="12" id="KW-1185">Reference proteome</keyword>
<dbReference type="GO" id="GO:0005634">
    <property type="term" value="C:nucleus"/>
    <property type="evidence" value="ECO:0007669"/>
    <property type="project" value="UniProtKB-SubCell"/>
</dbReference>
<dbReference type="OrthoDB" id="5345625at2759"/>
<reference evidence="10 12" key="1">
    <citation type="submission" date="2015-05" db="EMBL/GenBank/DDBJ databases">
        <authorList>
            <person name="Wang D.B."/>
            <person name="Wang M."/>
        </authorList>
    </citation>
    <scope>NUCLEOTIDE SEQUENCE [LARGE SCALE GENOMIC DNA]</scope>
    <source>
        <strain evidence="10">VL1</strain>
    </source>
</reference>
<evidence type="ECO:0000313" key="11">
    <source>
        <dbReference type="EMBL" id="KAG7133470.1"/>
    </source>
</evidence>
<evidence type="ECO:0000256" key="6">
    <source>
        <dbReference type="ARBA" id="ARBA00023015"/>
    </source>
</evidence>
<reference evidence="11" key="2">
    <citation type="journal article" date="2021" name="Mol. Plant Pathol.">
        <title>A 20-kb lineage-specific genomic region tames virulence in pathogenic amphidiploid Verticillium longisporum.</title>
        <authorList>
            <person name="Harting R."/>
            <person name="Starke J."/>
            <person name="Kusch H."/>
            <person name="Poggeler S."/>
            <person name="Maurus I."/>
            <person name="Schluter R."/>
            <person name="Landesfeind M."/>
            <person name="Bulla I."/>
            <person name="Nowrousian M."/>
            <person name="de Jonge R."/>
            <person name="Stahlhut G."/>
            <person name="Hoff K.J."/>
            <person name="Asshauer K.P."/>
            <person name="Thurmer A."/>
            <person name="Stanke M."/>
            <person name="Daniel R."/>
            <person name="Morgenstern B."/>
            <person name="Thomma B.P.H.J."/>
            <person name="Kronstad J.W."/>
            <person name="Braus-Stromeyer S.A."/>
            <person name="Braus G.H."/>
        </authorList>
    </citation>
    <scope>NUCLEOTIDE SEQUENCE</scope>
    <source>
        <strain evidence="11">Vl32</strain>
    </source>
</reference>
<feature type="compositionally biased region" description="Low complexity" evidence="9">
    <location>
        <begin position="270"/>
        <end position="283"/>
    </location>
</feature>
<dbReference type="Proteomes" id="UP000689129">
    <property type="component" value="Unassembled WGS sequence"/>
</dbReference>
<keyword evidence="7" id="KW-0804">Transcription</keyword>
<evidence type="ECO:0000256" key="8">
    <source>
        <dbReference type="ARBA" id="ARBA00023242"/>
    </source>
</evidence>
<dbReference type="EMBL" id="CVQH01001225">
    <property type="protein sequence ID" value="CRJ98830.1"/>
    <property type="molecule type" value="Genomic_DNA"/>
</dbReference>
<gene>
    <name evidence="10" type="ORF">BN1708_009501</name>
    <name evidence="11" type="ORF">HYQ45_008343</name>
</gene>
<evidence type="ECO:0000256" key="3">
    <source>
        <dbReference type="ARBA" id="ARBA00006922"/>
    </source>
</evidence>
<comment type="similarity">
    <text evidence="3">Belongs to the WHI5/NRM1 family.</text>
</comment>
<evidence type="ECO:0000256" key="2">
    <source>
        <dbReference type="ARBA" id="ARBA00004496"/>
    </source>
</evidence>
<sequence length="319" mass="33193">MDSPTKRRALAPLDANASSPGTAAAFSLKPQSAAPAPARSPLKASMGLFSTGAPAGLKRPLQEVVSRGDENGPAKKLCQDPAAAAAAEEEERPARRSLPSSPRREASIEAEREKTVMPKTTATTTTEDPSQEPLRTRSASPAVSSVFDASIVSNAYDDTAMTDPELAQQAVAALGPRPVVAAPLTRAQAREKAQILRLRLGLANYKLRTGQADVPLERLQRRPVPVPVAAERAVREASVDSDATVEAEMEEREAESEDEAVAVVKRAETTPDVAAAAAQVPESASDEDAKETKPAGGVSLGGAATGLVSLARTVLPPST</sequence>
<proteinExistence type="inferred from homology"/>
<evidence type="ECO:0000256" key="1">
    <source>
        <dbReference type="ARBA" id="ARBA00004123"/>
    </source>
</evidence>
<evidence type="ECO:0000256" key="9">
    <source>
        <dbReference type="SAM" id="MobiDB-lite"/>
    </source>
</evidence>
<comment type="subcellular location">
    <subcellularLocation>
        <location evidence="2">Cytoplasm</location>
    </subcellularLocation>
    <subcellularLocation>
        <location evidence="1">Nucleus</location>
    </subcellularLocation>
</comment>
<evidence type="ECO:0000313" key="10">
    <source>
        <dbReference type="EMBL" id="CRJ98830.1"/>
    </source>
</evidence>
<feature type="region of interest" description="Disordered" evidence="9">
    <location>
        <begin position="252"/>
        <end position="303"/>
    </location>
</feature>
<feature type="compositionally biased region" description="Low complexity" evidence="9">
    <location>
        <begin position="32"/>
        <end position="45"/>
    </location>
</feature>
<keyword evidence="5" id="KW-0678">Repressor</keyword>
<feature type="region of interest" description="Disordered" evidence="9">
    <location>
        <begin position="1"/>
        <end position="142"/>
    </location>
</feature>
<dbReference type="AlphaFoldDB" id="A0A0G4KIC6"/>
<keyword evidence="6" id="KW-0805">Transcription regulation</keyword>
<keyword evidence="4" id="KW-0963">Cytoplasm</keyword>
<evidence type="ECO:0000256" key="7">
    <source>
        <dbReference type="ARBA" id="ARBA00023163"/>
    </source>
</evidence>
<dbReference type="EMBL" id="JAEMWZ010000158">
    <property type="protein sequence ID" value="KAG7133470.1"/>
    <property type="molecule type" value="Genomic_DNA"/>
</dbReference>
<organism evidence="10 12">
    <name type="scientific">Verticillium longisporum</name>
    <name type="common">Verticillium dahliae var. longisporum</name>
    <dbReference type="NCBI Taxonomy" id="100787"/>
    <lineage>
        <taxon>Eukaryota</taxon>
        <taxon>Fungi</taxon>
        <taxon>Dikarya</taxon>
        <taxon>Ascomycota</taxon>
        <taxon>Pezizomycotina</taxon>
        <taxon>Sordariomycetes</taxon>
        <taxon>Hypocreomycetidae</taxon>
        <taxon>Glomerellales</taxon>
        <taxon>Plectosphaerellaceae</taxon>
        <taxon>Verticillium</taxon>
    </lineage>
</organism>
<protein>
    <submittedName>
        <fullName evidence="10">Uncharacterized protein</fullName>
    </submittedName>
</protein>
<dbReference type="Pfam" id="PF08528">
    <property type="entry name" value="Whi5"/>
    <property type="match status" value="1"/>
</dbReference>
<dbReference type="Proteomes" id="UP000044602">
    <property type="component" value="Unassembled WGS sequence"/>
</dbReference>
<feature type="compositionally biased region" description="Basic and acidic residues" evidence="9">
    <location>
        <begin position="102"/>
        <end position="116"/>
    </location>
</feature>
<dbReference type="InterPro" id="IPR013734">
    <property type="entry name" value="TF_Nrm1/Whi5"/>
</dbReference>
<accession>A0A0G4KIC6</accession>
<evidence type="ECO:0000256" key="5">
    <source>
        <dbReference type="ARBA" id="ARBA00022491"/>
    </source>
</evidence>
<evidence type="ECO:0000313" key="12">
    <source>
        <dbReference type="Proteomes" id="UP000044602"/>
    </source>
</evidence>
<name>A0A0G4KIC6_VERLO</name>
<evidence type="ECO:0000256" key="4">
    <source>
        <dbReference type="ARBA" id="ARBA00022490"/>
    </source>
</evidence>